<protein>
    <recommendedName>
        <fullName evidence="4">Secreted protein</fullName>
    </recommendedName>
</protein>
<keyword evidence="1" id="KW-0732">Signal</keyword>
<gene>
    <name evidence="2" type="ORF">B0T14DRAFT_166611</name>
</gene>
<evidence type="ECO:0008006" key="4">
    <source>
        <dbReference type="Google" id="ProtNLM"/>
    </source>
</evidence>
<accession>A0AA40C302</accession>
<keyword evidence="3" id="KW-1185">Reference proteome</keyword>
<name>A0AA40C302_9PEZI</name>
<evidence type="ECO:0000313" key="2">
    <source>
        <dbReference type="EMBL" id="KAK0623167.1"/>
    </source>
</evidence>
<organism evidence="2 3">
    <name type="scientific">Immersiella caudata</name>
    <dbReference type="NCBI Taxonomy" id="314043"/>
    <lineage>
        <taxon>Eukaryota</taxon>
        <taxon>Fungi</taxon>
        <taxon>Dikarya</taxon>
        <taxon>Ascomycota</taxon>
        <taxon>Pezizomycotina</taxon>
        <taxon>Sordariomycetes</taxon>
        <taxon>Sordariomycetidae</taxon>
        <taxon>Sordariales</taxon>
        <taxon>Lasiosphaeriaceae</taxon>
        <taxon>Immersiella</taxon>
    </lineage>
</organism>
<reference evidence="2" key="1">
    <citation type="submission" date="2023-06" db="EMBL/GenBank/DDBJ databases">
        <title>Genome-scale phylogeny and comparative genomics of the fungal order Sordariales.</title>
        <authorList>
            <consortium name="Lawrence Berkeley National Laboratory"/>
            <person name="Hensen N."/>
            <person name="Bonometti L."/>
            <person name="Westerberg I."/>
            <person name="Brannstrom I.O."/>
            <person name="Guillou S."/>
            <person name="Cros-Aarteil S."/>
            <person name="Calhoun S."/>
            <person name="Haridas S."/>
            <person name="Kuo A."/>
            <person name="Mondo S."/>
            <person name="Pangilinan J."/>
            <person name="Riley R."/>
            <person name="Labutti K."/>
            <person name="Andreopoulos B."/>
            <person name="Lipzen A."/>
            <person name="Chen C."/>
            <person name="Yanf M."/>
            <person name="Daum C."/>
            <person name="Ng V."/>
            <person name="Clum A."/>
            <person name="Steindorff A."/>
            <person name="Ohm R."/>
            <person name="Martin F."/>
            <person name="Silar P."/>
            <person name="Natvig D."/>
            <person name="Lalanne C."/>
            <person name="Gautier V."/>
            <person name="Ament-Velasquez S.L."/>
            <person name="Kruys A."/>
            <person name="Hutchinson M.I."/>
            <person name="Powell A.J."/>
            <person name="Barry K."/>
            <person name="Miller A.N."/>
            <person name="Grigoriev I.V."/>
            <person name="Debuchy R."/>
            <person name="Gladieux P."/>
            <person name="Thoren M.H."/>
            <person name="Johannesson H."/>
        </authorList>
    </citation>
    <scope>NUCLEOTIDE SEQUENCE</scope>
    <source>
        <strain evidence="2">CBS 606.72</strain>
    </source>
</reference>
<dbReference type="AlphaFoldDB" id="A0AA40C302"/>
<feature type="signal peptide" evidence="1">
    <location>
        <begin position="1"/>
        <end position="40"/>
    </location>
</feature>
<feature type="chain" id="PRO_5041222370" description="Secreted protein" evidence="1">
    <location>
        <begin position="41"/>
        <end position="138"/>
    </location>
</feature>
<evidence type="ECO:0000313" key="3">
    <source>
        <dbReference type="Proteomes" id="UP001175000"/>
    </source>
</evidence>
<comment type="caution">
    <text evidence="2">The sequence shown here is derived from an EMBL/GenBank/DDBJ whole genome shotgun (WGS) entry which is preliminary data.</text>
</comment>
<dbReference type="Proteomes" id="UP001175000">
    <property type="component" value="Unassembled WGS sequence"/>
</dbReference>
<dbReference type="EMBL" id="JAULSU010000003">
    <property type="protein sequence ID" value="KAK0623167.1"/>
    <property type="molecule type" value="Genomic_DNA"/>
</dbReference>
<proteinExistence type="predicted"/>
<evidence type="ECO:0000256" key="1">
    <source>
        <dbReference type="SAM" id="SignalP"/>
    </source>
</evidence>
<sequence>MKSGAGVAHPPQQQARGRGWARQAPSWVLFLLGGAGGCFASEETQETVVPMLFLGDRLCFLGVTGCRICFFGEKQKNGRLWRRNAKQLTTPGLGCWRRSRERFVGNGDGVPPTTDVVGLSRQLEPTARAQLGTGWLRS</sequence>